<dbReference type="Proteomes" id="UP000254799">
    <property type="component" value="Unassembled WGS sequence"/>
</dbReference>
<keyword evidence="2" id="KW-0234">DNA repair</keyword>
<protein>
    <submittedName>
        <fullName evidence="4">DNA ligase</fullName>
        <ecNumber evidence="4">6.5.1.2</ecNumber>
    </submittedName>
</protein>
<name>A0A377WMR2_KLEPN</name>
<proteinExistence type="predicted"/>
<keyword evidence="4" id="KW-0436">Ligase</keyword>
<dbReference type="InterPro" id="IPR033136">
    <property type="entry name" value="DNA_ligase_CS"/>
</dbReference>
<dbReference type="GO" id="GO:0006260">
    <property type="term" value="P:DNA replication"/>
    <property type="evidence" value="ECO:0007669"/>
    <property type="project" value="InterPro"/>
</dbReference>
<keyword evidence="1" id="KW-0227">DNA damage</keyword>
<accession>A0A377WMR2</accession>
<sequence>MTFVRDVEFQVGRTGAITPVARLEPVHVAGVLVSNATLHNADEIERLGLKIGDRW</sequence>
<dbReference type="AlphaFoldDB" id="A0A377WMR2"/>
<evidence type="ECO:0000259" key="3">
    <source>
        <dbReference type="Pfam" id="PF03120"/>
    </source>
</evidence>
<reference evidence="4 5" key="1">
    <citation type="submission" date="2018-06" db="EMBL/GenBank/DDBJ databases">
        <authorList>
            <consortium name="Pathogen Informatics"/>
            <person name="Doyle S."/>
        </authorList>
    </citation>
    <scope>NUCLEOTIDE SEQUENCE [LARGE SCALE GENOMIC DNA]</scope>
    <source>
        <strain evidence="4 5">NCTC8849</strain>
    </source>
</reference>
<dbReference type="GO" id="GO:0003911">
    <property type="term" value="F:DNA ligase (NAD+) activity"/>
    <property type="evidence" value="ECO:0007669"/>
    <property type="project" value="UniProtKB-EC"/>
</dbReference>
<evidence type="ECO:0000256" key="2">
    <source>
        <dbReference type="ARBA" id="ARBA00023204"/>
    </source>
</evidence>
<dbReference type="GO" id="GO:0006281">
    <property type="term" value="P:DNA repair"/>
    <property type="evidence" value="ECO:0007669"/>
    <property type="project" value="UniProtKB-KW"/>
</dbReference>
<evidence type="ECO:0000256" key="1">
    <source>
        <dbReference type="ARBA" id="ARBA00022763"/>
    </source>
</evidence>
<dbReference type="EC" id="6.5.1.2" evidence="4"/>
<dbReference type="InterPro" id="IPR012340">
    <property type="entry name" value="NA-bd_OB-fold"/>
</dbReference>
<dbReference type="SUPFAM" id="SSF50249">
    <property type="entry name" value="Nucleic acid-binding proteins"/>
    <property type="match status" value="1"/>
</dbReference>
<dbReference type="PROSITE" id="PS01056">
    <property type="entry name" value="DNA_LIGASE_N2"/>
    <property type="match status" value="1"/>
</dbReference>
<dbReference type="EMBL" id="UGLC01000002">
    <property type="protein sequence ID" value="STT55789.1"/>
    <property type="molecule type" value="Genomic_DNA"/>
</dbReference>
<gene>
    <name evidence="4" type="primary">ligA_3</name>
    <name evidence="4" type="ORF">NCTC8849_04416</name>
</gene>
<evidence type="ECO:0000313" key="5">
    <source>
        <dbReference type="Proteomes" id="UP000254799"/>
    </source>
</evidence>
<organism evidence="4 5">
    <name type="scientific">Klebsiella pneumoniae</name>
    <dbReference type="NCBI Taxonomy" id="573"/>
    <lineage>
        <taxon>Bacteria</taxon>
        <taxon>Pseudomonadati</taxon>
        <taxon>Pseudomonadota</taxon>
        <taxon>Gammaproteobacteria</taxon>
        <taxon>Enterobacterales</taxon>
        <taxon>Enterobacteriaceae</taxon>
        <taxon>Klebsiella/Raoultella group</taxon>
        <taxon>Klebsiella</taxon>
        <taxon>Klebsiella pneumoniae complex</taxon>
    </lineage>
</organism>
<evidence type="ECO:0000313" key="4">
    <source>
        <dbReference type="EMBL" id="STT55789.1"/>
    </source>
</evidence>
<dbReference type="InterPro" id="IPR004150">
    <property type="entry name" value="NAD_DNA_ligase_OB"/>
</dbReference>
<feature type="domain" description="NAD-dependent DNA ligase OB-fold" evidence="3">
    <location>
        <begin position="2"/>
        <end position="54"/>
    </location>
</feature>
<dbReference type="Pfam" id="PF03120">
    <property type="entry name" value="OB_DNA_ligase"/>
    <property type="match status" value="1"/>
</dbReference>
<dbReference type="Gene3D" id="2.40.50.140">
    <property type="entry name" value="Nucleic acid-binding proteins"/>
    <property type="match status" value="1"/>
</dbReference>